<proteinExistence type="predicted"/>
<dbReference type="PANTHER" id="PTHR34385:SF1">
    <property type="entry name" value="PEPTIDOGLYCAN L-ALANYL-D-GLUTAMATE ENDOPEPTIDASE CWLK"/>
    <property type="match status" value="1"/>
</dbReference>
<evidence type="ECO:0000259" key="2">
    <source>
        <dbReference type="Pfam" id="PF02557"/>
    </source>
</evidence>
<feature type="region of interest" description="Disordered" evidence="1">
    <location>
        <begin position="29"/>
        <end position="74"/>
    </location>
</feature>
<evidence type="ECO:0000313" key="4">
    <source>
        <dbReference type="Proteomes" id="UP000611629"/>
    </source>
</evidence>
<reference evidence="3" key="1">
    <citation type="submission" date="2020-07" db="EMBL/GenBank/DDBJ databases">
        <title>Genomic analysis of a strain of Sedimentibacter Hydroxybenzoicus DSM7310.</title>
        <authorList>
            <person name="Ma S."/>
        </authorList>
    </citation>
    <scope>NUCLEOTIDE SEQUENCE</scope>
    <source>
        <strain evidence="3">DSM 7310</strain>
    </source>
</reference>
<dbReference type="InterPro" id="IPR052179">
    <property type="entry name" value="DD-CPase-like"/>
</dbReference>
<gene>
    <name evidence="3" type="ORF">HZF24_07110</name>
</gene>
<sequence length="273" mass="31077">MKKAIITVTSLLIVLFGAIFLIEGKINNEKDPENDDPVVERPKDEDPAEENPTEDPTENPISEGPDEDIPEEPVNIDNDNLILIESPEVYDVLVNKKRTLSKTYVPQDLVKLTEVPTVLENPEINQLREVAYNALIELFKAAKEEADYELYARSGYRSYGTQESLYNSYVANWGKAAADKFSAKAGQSEHQTGLAMDITCEVMNFQLDETFGETDEGKWVAENAYRFGFIIRYPKGKEDVTGYMYEPWHIRYLGTELAKEVYESGLTLEEYFE</sequence>
<comment type="caution">
    <text evidence="3">The sequence shown here is derived from an EMBL/GenBank/DDBJ whole genome shotgun (WGS) entry which is preliminary data.</text>
</comment>
<feature type="domain" description="D-alanyl-D-alanine carboxypeptidase-like core" evidence="2">
    <location>
        <begin position="126"/>
        <end position="254"/>
    </location>
</feature>
<keyword evidence="4" id="KW-1185">Reference proteome</keyword>
<dbReference type="GO" id="GO:0008233">
    <property type="term" value="F:peptidase activity"/>
    <property type="evidence" value="ECO:0007669"/>
    <property type="project" value="InterPro"/>
</dbReference>
<evidence type="ECO:0000256" key="1">
    <source>
        <dbReference type="SAM" id="MobiDB-lite"/>
    </source>
</evidence>
<dbReference type="AlphaFoldDB" id="A0A974BJH7"/>
<dbReference type="CDD" id="cd14852">
    <property type="entry name" value="LD-carboxypeptidase"/>
    <property type="match status" value="1"/>
</dbReference>
<name>A0A974BJH7_SEDHY</name>
<dbReference type="SUPFAM" id="SSF55166">
    <property type="entry name" value="Hedgehog/DD-peptidase"/>
    <property type="match status" value="1"/>
</dbReference>
<evidence type="ECO:0000313" key="3">
    <source>
        <dbReference type="EMBL" id="NYB73907.1"/>
    </source>
</evidence>
<dbReference type="InterPro" id="IPR058193">
    <property type="entry name" value="VanY/YodJ_core_dom"/>
</dbReference>
<accession>A0A974BJH7</accession>
<dbReference type="PANTHER" id="PTHR34385">
    <property type="entry name" value="D-ALANYL-D-ALANINE CARBOXYPEPTIDASE"/>
    <property type="match status" value="1"/>
</dbReference>
<dbReference type="InterPro" id="IPR009045">
    <property type="entry name" value="Zn_M74/Hedgehog-like"/>
</dbReference>
<feature type="compositionally biased region" description="Acidic residues" evidence="1">
    <location>
        <begin position="46"/>
        <end position="57"/>
    </location>
</feature>
<dbReference type="Proteomes" id="UP000611629">
    <property type="component" value="Unassembled WGS sequence"/>
</dbReference>
<dbReference type="GO" id="GO:0006508">
    <property type="term" value="P:proteolysis"/>
    <property type="evidence" value="ECO:0007669"/>
    <property type="project" value="InterPro"/>
</dbReference>
<dbReference type="EMBL" id="JACBNQ010000005">
    <property type="protein sequence ID" value="NYB73907.1"/>
    <property type="molecule type" value="Genomic_DNA"/>
</dbReference>
<protein>
    <submittedName>
        <fullName evidence="3">M15 family metallopeptidase</fullName>
    </submittedName>
</protein>
<dbReference type="InterPro" id="IPR003709">
    <property type="entry name" value="VanY-like_core_dom"/>
</dbReference>
<dbReference type="Gene3D" id="3.30.1380.10">
    <property type="match status" value="1"/>
</dbReference>
<organism evidence="3 4">
    <name type="scientific">Sedimentibacter hydroxybenzoicus DSM 7310</name>
    <dbReference type="NCBI Taxonomy" id="1123245"/>
    <lineage>
        <taxon>Bacteria</taxon>
        <taxon>Bacillati</taxon>
        <taxon>Bacillota</taxon>
        <taxon>Tissierellia</taxon>
        <taxon>Sedimentibacter</taxon>
    </lineage>
</organism>
<dbReference type="Pfam" id="PF02557">
    <property type="entry name" value="VanY"/>
    <property type="match status" value="1"/>
</dbReference>